<evidence type="ECO:0000256" key="1">
    <source>
        <dbReference type="SAM" id="MobiDB-lite"/>
    </source>
</evidence>
<feature type="non-terminal residue" evidence="2">
    <location>
        <position position="169"/>
    </location>
</feature>
<keyword evidence="3" id="KW-1185">Reference proteome</keyword>
<dbReference type="Proteomes" id="UP001328107">
    <property type="component" value="Unassembled WGS sequence"/>
</dbReference>
<feature type="compositionally biased region" description="Polar residues" evidence="1">
    <location>
        <begin position="14"/>
        <end position="32"/>
    </location>
</feature>
<reference evidence="3" key="1">
    <citation type="submission" date="2022-10" db="EMBL/GenBank/DDBJ databases">
        <title>Genome assembly of Pristionchus species.</title>
        <authorList>
            <person name="Yoshida K."/>
            <person name="Sommer R.J."/>
        </authorList>
    </citation>
    <scope>NUCLEOTIDE SEQUENCE [LARGE SCALE GENOMIC DNA]</scope>
    <source>
        <strain evidence="3">RS5460</strain>
    </source>
</reference>
<organism evidence="2 3">
    <name type="scientific">Pristionchus mayeri</name>
    <dbReference type="NCBI Taxonomy" id="1317129"/>
    <lineage>
        <taxon>Eukaryota</taxon>
        <taxon>Metazoa</taxon>
        <taxon>Ecdysozoa</taxon>
        <taxon>Nematoda</taxon>
        <taxon>Chromadorea</taxon>
        <taxon>Rhabditida</taxon>
        <taxon>Rhabditina</taxon>
        <taxon>Diplogasteromorpha</taxon>
        <taxon>Diplogasteroidea</taxon>
        <taxon>Neodiplogasteridae</taxon>
        <taxon>Pristionchus</taxon>
    </lineage>
</organism>
<sequence>MGRVRSRHDRPSTVPLSTSHFSQIPPSPQSSVLVGMNPKRMDQPLEQCERLDFQSRISRDRSRLVQINLHISGTTEIYPHCLFQNASTLPRRTTTKIFLSVNPKMGCAKDVSRQSANFLTSRRIGSSRPTGINSLTSRGCVLQATCAAHGNVAILRPSKNSESKPALKS</sequence>
<dbReference type="AlphaFoldDB" id="A0AAN5D8C0"/>
<proteinExistence type="predicted"/>
<evidence type="ECO:0000313" key="2">
    <source>
        <dbReference type="EMBL" id="GMR57399.1"/>
    </source>
</evidence>
<comment type="caution">
    <text evidence="2">The sequence shown here is derived from an EMBL/GenBank/DDBJ whole genome shotgun (WGS) entry which is preliminary data.</text>
</comment>
<dbReference type="EMBL" id="BTRK01000006">
    <property type="protein sequence ID" value="GMR57399.1"/>
    <property type="molecule type" value="Genomic_DNA"/>
</dbReference>
<evidence type="ECO:0000313" key="3">
    <source>
        <dbReference type="Proteomes" id="UP001328107"/>
    </source>
</evidence>
<name>A0AAN5D8C0_9BILA</name>
<gene>
    <name evidence="2" type="ORF">PMAYCL1PPCAC_27594</name>
</gene>
<feature type="region of interest" description="Disordered" evidence="1">
    <location>
        <begin position="1"/>
        <end position="36"/>
    </location>
</feature>
<protein>
    <submittedName>
        <fullName evidence="2">Uncharacterized protein</fullName>
    </submittedName>
</protein>
<accession>A0AAN5D8C0</accession>